<proteinExistence type="inferred from homology"/>
<feature type="transmembrane region" description="Helical" evidence="7">
    <location>
        <begin position="203"/>
        <end position="221"/>
    </location>
</feature>
<evidence type="ECO:0000256" key="2">
    <source>
        <dbReference type="ARBA" id="ARBA00022448"/>
    </source>
</evidence>
<feature type="region of interest" description="Disordered" evidence="8">
    <location>
        <begin position="1"/>
        <end position="26"/>
    </location>
</feature>
<evidence type="ECO:0000256" key="3">
    <source>
        <dbReference type="ARBA" id="ARBA00022475"/>
    </source>
</evidence>
<evidence type="ECO:0000256" key="6">
    <source>
        <dbReference type="ARBA" id="ARBA00023136"/>
    </source>
</evidence>
<feature type="transmembrane region" description="Helical" evidence="7">
    <location>
        <begin position="256"/>
        <end position="281"/>
    </location>
</feature>
<feature type="transmembrane region" description="Helical" evidence="7">
    <location>
        <begin position="46"/>
        <end position="68"/>
    </location>
</feature>
<accession>A0A3N0DXR2</accession>
<evidence type="ECO:0000256" key="8">
    <source>
        <dbReference type="SAM" id="MobiDB-lite"/>
    </source>
</evidence>
<dbReference type="PANTHER" id="PTHR43386">
    <property type="entry name" value="OLIGOPEPTIDE TRANSPORT SYSTEM PERMEASE PROTEIN APPC"/>
    <property type="match status" value="1"/>
</dbReference>
<comment type="similarity">
    <text evidence="7">Belongs to the binding-protein-dependent transport system permease family.</text>
</comment>
<evidence type="ECO:0000256" key="5">
    <source>
        <dbReference type="ARBA" id="ARBA00022989"/>
    </source>
</evidence>
<dbReference type="CDD" id="cd06261">
    <property type="entry name" value="TM_PBP2"/>
    <property type="match status" value="1"/>
</dbReference>
<sequence length="341" mass="36440">MSLSASDLSSHEAQHDADSLEPVGTSGIAGLSPTKLALRRFRRDKLSMISFSIVVLYVVAAIAAPLLVKLKVLKPNTPHSDLLDVNQGGIPLGKFGGITWHHPLGIEPGLGRDVLSRLWLGITYSLGIALSATILAVLIGTVLGIVSGFVGGIVDSVVGRIIDLTLSFPQTLMLLALSGTMVGFLGGTLHIPKGENGNTVQAVYVILVLALFGWPPIARLVRGQVLSIREREFIEAARALGASKWRIYFKEIVPNLWAPLLVYFTLTMPAYVSAEAALAYLQVSVKPPTPTLGNVLTDSIAYSVSDFEFFFFPAALIAIIVVSFNLLGDGLRDALDPKSTN</sequence>
<keyword evidence="4 7" id="KW-0812">Transmembrane</keyword>
<evidence type="ECO:0000256" key="1">
    <source>
        <dbReference type="ARBA" id="ARBA00004651"/>
    </source>
</evidence>
<comment type="caution">
    <text evidence="10">The sequence shown here is derived from an EMBL/GenBank/DDBJ whole genome shotgun (WGS) entry which is preliminary data.</text>
</comment>
<dbReference type="InterPro" id="IPR050366">
    <property type="entry name" value="BP-dependent_transpt_permease"/>
</dbReference>
<keyword evidence="6 7" id="KW-0472">Membrane</keyword>
<dbReference type="InterPro" id="IPR035906">
    <property type="entry name" value="MetI-like_sf"/>
</dbReference>
<evidence type="ECO:0000256" key="7">
    <source>
        <dbReference type="RuleBase" id="RU363032"/>
    </source>
</evidence>
<dbReference type="Pfam" id="PF12911">
    <property type="entry name" value="OppC_N"/>
    <property type="match status" value="1"/>
</dbReference>
<dbReference type="EMBL" id="RJSG01000002">
    <property type="protein sequence ID" value="RNL80389.1"/>
    <property type="molecule type" value="Genomic_DNA"/>
</dbReference>
<dbReference type="SUPFAM" id="SSF161098">
    <property type="entry name" value="MetI-like"/>
    <property type="match status" value="1"/>
</dbReference>
<reference evidence="10 11" key="1">
    <citation type="submission" date="2018-11" db="EMBL/GenBank/DDBJ databases">
        <authorList>
            <person name="Li F."/>
        </authorList>
    </citation>
    <scope>NUCLEOTIDE SEQUENCE [LARGE SCALE GENOMIC DNA]</scope>
    <source>
        <strain evidence="10 11">KIS18-7</strain>
    </source>
</reference>
<protein>
    <submittedName>
        <fullName evidence="10">ABC transporter permease</fullName>
    </submittedName>
</protein>
<feature type="transmembrane region" description="Helical" evidence="7">
    <location>
        <begin position="309"/>
        <end position="328"/>
    </location>
</feature>
<dbReference type="Gene3D" id="1.10.3720.10">
    <property type="entry name" value="MetI-like"/>
    <property type="match status" value="1"/>
</dbReference>
<feature type="domain" description="ABC transmembrane type-1" evidence="9">
    <location>
        <begin position="122"/>
        <end position="328"/>
    </location>
</feature>
<dbReference type="GO" id="GO:0055085">
    <property type="term" value="P:transmembrane transport"/>
    <property type="evidence" value="ECO:0007669"/>
    <property type="project" value="InterPro"/>
</dbReference>
<evidence type="ECO:0000259" key="9">
    <source>
        <dbReference type="PROSITE" id="PS50928"/>
    </source>
</evidence>
<keyword evidence="2 7" id="KW-0813">Transport</keyword>
<dbReference type="Pfam" id="PF00528">
    <property type="entry name" value="BPD_transp_1"/>
    <property type="match status" value="1"/>
</dbReference>
<dbReference type="InterPro" id="IPR025966">
    <property type="entry name" value="OppC_N"/>
</dbReference>
<evidence type="ECO:0000313" key="11">
    <source>
        <dbReference type="Proteomes" id="UP000277094"/>
    </source>
</evidence>
<feature type="compositionally biased region" description="Basic and acidic residues" evidence="8">
    <location>
        <begin position="9"/>
        <end position="18"/>
    </location>
</feature>
<comment type="subcellular location">
    <subcellularLocation>
        <location evidence="1 7">Cell membrane</location>
        <topology evidence="1 7">Multi-pass membrane protein</topology>
    </subcellularLocation>
</comment>
<organism evidence="10 11">
    <name type="scientific">Nocardioides marmorisolisilvae</name>
    <dbReference type="NCBI Taxonomy" id="1542737"/>
    <lineage>
        <taxon>Bacteria</taxon>
        <taxon>Bacillati</taxon>
        <taxon>Actinomycetota</taxon>
        <taxon>Actinomycetes</taxon>
        <taxon>Propionibacteriales</taxon>
        <taxon>Nocardioidaceae</taxon>
        <taxon>Nocardioides</taxon>
    </lineage>
</organism>
<feature type="transmembrane region" description="Helical" evidence="7">
    <location>
        <begin position="172"/>
        <end position="191"/>
    </location>
</feature>
<dbReference type="AlphaFoldDB" id="A0A3N0DXR2"/>
<dbReference type="GO" id="GO:0005886">
    <property type="term" value="C:plasma membrane"/>
    <property type="evidence" value="ECO:0007669"/>
    <property type="project" value="UniProtKB-SubCell"/>
</dbReference>
<dbReference type="Proteomes" id="UP000277094">
    <property type="component" value="Unassembled WGS sequence"/>
</dbReference>
<gene>
    <name evidence="10" type="ORF">EFL95_09280</name>
</gene>
<dbReference type="PANTHER" id="PTHR43386:SF1">
    <property type="entry name" value="D,D-DIPEPTIDE TRANSPORT SYSTEM PERMEASE PROTEIN DDPC-RELATED"/>
    <property type="match status" value="1"/>
</dbReference>
<feature type="transmembrane region" description="Helical" evidence="7">
    <location>
        <begin position="118"/>
        <end position="151"/>
    </location>
</feature>
<evidence type="ECO:0000256" key="4">
    <source>
        <dbReference type="ARBA" id="ARBA00022692"/>
    </source>
</evidence>
<dbReference type="RefSeq" id="WP_123234886.1">
    <property type="nucleotide sequence ID" value="NZ_RJSG01000002.1"/>
</dbReference>
<dbReference type="PROSITE" id="PS50928">
    <property type="entry name" value="ABC_TM1"/>
    <property type="match status" value="1"/>
</dbReference>
<evidence type="ECO:0000313" key="10">
    <source>
        <dbReference type="EMBL" id="RNL80389.1"/>
    </source>
</evidence>
<keyword evidence="11" id="KW-1185">Reference proteome</keyword>
<keyword evidence="3" id="KW-1003">Cell membrane</keyword>
<keyword evidence="5 7" id="KW-1133">Transmembrane helix</keyword>
<dbReference type="OrthoDB" id="8906042at2"/>
<name>A0A3N0DXR2_9ACTN</name>
<dbReference type="InterPro" id="IPR000515">
    <property type="entry name" value="MetI-like"/>
</dbReference>